<feature type="transmembrane region" description="Helical" evidence="6">
    <location>
        <begin position="137"/>
        <end position="159"/>
    </location>
</feature>
<dbReference type="Pfam" id="PF04138">
    <property type="entry name" value="GtrA_DPMS_TM"/>
    <property type="match status" value="1"/>
</dbReference>
<proteinExistence type="inferred from homology"/>
<feature type="domain" description="GtrA/DPMS transmembrane" evidence="7">
    <location>
        <begin position="44"/>
        <end position="159"/>
    </location>
</feature>
<dbReference type="InterPro" id="IPR007267">
    <property type="entry name" value="GtrA_DPMS_TM"/>
</dbReference>
<evidence type="ECO:0000256" key="6">
    <source>
        <dbReference type="SAM" id="Phobius"/>
    </source>
</evidence>
<protein>
    <recommendedName>
        <fullName evidence="7">GtrA/DPMS transmembrane domain-containing protein</fullName>
    </recommendedName>
</protein>
<dbReference type="GO" id="GO:0005886">
    <property type="term" value="C:plasma membrane"/>
    <property type="evidence" value="ECO:0007669"/>
    <property type="project" value="TreeGrafter"/>
</dbReference>
<dbReference type="Proteomes" id="UP000218824">
    <property type="component" value="Chromosome"/>
</dbReference>
<feature type="transmembrane region" description="Helical" evidence="6">
    <location>
        <begin position="110"/>
        <end position="131"/>
    </location>
</feature>
<keyword evidence="3 6" id="KW-0812">Transmembrane</keyword>
<dbReference type="EMBL" id="AP014940">
    <property type="protein sequence ID" value="BAV99743.1"/>
    <property type="molecule type" value="Genomic_DNA"/>
</dbReference>
<dbReference type="PANTHER" id="PTHR38459:SF1">
    <property type="entry name" value="PROPHAGE BACTOPRENOL-LINKED GLUCOSE TRANSLOCASE HOMOLOG"/>
    <property type="match status" value="1"/>
</dbReference>
<evidence type="ECO:0000259" key="7">
    <source>
        <dbReference type="Pfam" id="PF04138"/>
    </source>
</evidence>
<feature type="transmembrane region" description="Helical" evidence="6">
    <location>
        <begin position="44"/>
        <end position="65"/>
    </location>
</feature>
<evidence type="ECO:0000256" key="1">
    <source>
        <dbReference type="ARBA" id="ARBA00004141"/>
    </source>
</evidence>
<comment type="subcellular location">
    <subcellularLocation>
        <location evidence="1">Membrane</location>
        <topology evidence="1">Multi-pass membrane protein</topology>
    </subcellularLocation>
</comment>
<dbReference type="InterPro" id="IPR051401">
    <property type="entry name" value="GtrA_CellWall_Glycosyl"/>
</dbReference>
<keyword evidence="5 6" id="KW-0472">Membrane</keyword>
<dbReference type="KEGG" id="lem:LEN_4256"/>
<reference evidence="8 9" key="1">
    <citation type="journal article" date="2017" name="DNA Res.">
        <title>Complete genome sequence and expression profile of the commercial lytic enzyme producer Lysobacter enzymogenes M497-1.</title>
        <authorList>
            <person name="Takami H."/>
            <person name="Toyoda A."/>
            <person name="Uchiyama I."/>
            <person name="Itoh T."/>
            <person name="Takaki Y."/>
            <person name="Arai W."/>
            <person name="Nishi S."/>
            <person name="Kawai M."/>
            <person name="Shinya K."/>
            <person name="Ikeda H."/>
        </authorList>
    </citation>
    <scope>NUCLEOTIDE SEQUENCE [LARGE SCALE GENOMIC DNA]</scope>
    <source>
        <strain evidence="8 9">M497-1</strain>
    </source>
</reference>
<dbReference type="PANTHER" id="PTHR38459">
    <property type="entry name" value="PROPHAGE BACTOPRENOL-LINKED GLUCOSE TRANSLOCASE HOMOLOG"/>
    <property type="match status" value="1"/>
</dbReference>
<dbReference type="GO" id="GO:0000271">
    <property type="term" value="P:polysaccharide biosynthetic process"/>
    <property type="evidence" value="ECO:0007669"/>
    <property type="project" value="InterPro"/>
</dbReference>
<organism evidence="8 9">
    <name type="scientific">Lysobacter enzymogenes</name>
    <dbReference type="NCBI Taxonomy" id="69"/>
    <lineage>
        <taxon>Bacteria</taxon>
        <taxon>Pseudomonadati</taxon>
        <taxon>Pseudomonadota</taxon>
        <taxon>Gammaproteobacteria</taxon>
        <taxon>Lysobacterales</taxon>
        <taxon>Lysobacteraceae</taxon>
        <taxon>Lysobacter</taxon>
    </lineage>
</organism>
<evidence type="ECO:0000256" key="4">
    <source>
        <dbReference type="ARBA" id="ARBA00022989"/>
    </source>
</evidence>
<comment type="similarity">
    <text evidence="2">Belongs to the GtrA family.</text>
</comment>
<evidence type="ECO:0000256" key="2">
    <source>
        <dbReference type="ARBA" id="ARBA00009399"/>
    </source>
</evidence>
<evidence type="ECO:0000256" key="5">
    <source>
        <dbReference type="ARBA" id="ARBA00023136"/>
    </source>
</evidence>
<gene>
    <name evidence="8" type="ORF">LEN_4256</name>
</gene>
<name>A0AAU9AVU2_LYSEN</name>
<evidence type="ECO:0000256" key="3">
    <source>
        <dbReference type="ARBA" id="ARBA00022692"/>
    </source>
</evidence>
<evidence type="ECO:0000313" key="9">
    <source>
        <dbReference type="Proteomes" id="UP000218824"/>
    </source>
</evidence>
<sequence length="162" mass="17910">MVQPPLRLVWLECAHARPRPVRRFPVPAPPPVARMSLTRQGRNFLIVGGIQYVVDWGVMVALSHLGMPVEAANLAGRVSGALLGFWLNGRFTFASAESSSLGRRQFARFIAMWLGTTVLSTGAISAVNAYAGLQWTWLAKPAIELVLAALSFTVSRYWVYRR</sequence>
<accession>A0AAU9AVU2</accession>
<keyword evidence="4 6" id="KW-1133">Transmembrane helix</keyword>
<evidence type="ECO:0000313" key="8">
    <source>
        <dbReference type="EMBL" id="BAV99743.1"/>
    </source>
</evidence>
<dbReference type="AlphaFoldDB" id="A0AAU9AVU2"/>